<dbReference type="InterPro" id="IPR032816">
    <property type="entry name" value="VTT_dom"/>
</dbReference>
<feature type="transmembrane region" description="Helical" evidence="8">
    <location>
        <begin position="28"/>
        <end position="46"/>
    </location>
</feature>
<feature type="region of interest" description="Disordered" evidence="7">
    <location>
        <begin position="1"/>
        <end position="23"/>
    </location>
</feature>
<gene>
    <name evidence="10" type="ORF">V1264_011541</name>
</gene>
<keyword evidence="11" id="KW-1185">Reference proteome</keyword>
<dbReference type="AlphaFoldDB" id="A0AAN9GKL7"/>
<dbReference type="PANTHER" id="PTHR43220:SF21">
    <property type="entry name" value="TRANSMEMBRANE PROTEIN 41A"/>
    <property type="match status" value="1"/>
</dbReference>
<feature type="transmembrane region" description="Helical" evidence="8">
    <location>
        <begin position="188"/>
        <end position="215"/>
    </location>
</feature>
<evidence type="ECO:0000256" key="6">
    <source>
        <dbReference type="ARBA" id="ARBA00025797"/>
    </source>
</evidence>
<evidence type="ECO:0000313" key="11">
    <source>
        <dbReference type="Proteomes" id="UP001374579"/>
    </source>
</evidence>
<feature type="transmembrane region" description="Helical" evidence="8">
    <location>
        <begin position="122"/>
        <end position="141"/>
    </location>
</feature>
<keyword evidence="2 8" id="KW-0812">Transmembrane</keyword>
<accession>A0AAN9GKL7</accession>
<feature type="transmembrane region" description="Helical" evidence="8">
    <location>
        <begin position="87"/>
        <end position="110"/>
    </location>
</feature>
<dbReference type="InterPro" id="IPR045014">
    <property type="entry name" value="TM41A/B"/>
</dbReference>
<evidence type="ECO:0000256" key="7">
    <source>
        <dbReference type="SAM" id="MobiDB-lite"/>
    </source>
</evidence>
<dbReference type="PANTHER" id="PTHR43220">
    <property type="match status" value="1"/>
</dbReference>
<evidence type="ECO:0000256" key="5">
    <source>
        <dbReference type="ARBA" id="ARBA00023136"/>
    </source>
</evidence>
<comment type="similarity">
    <text evidence="6">Belongs to the TMEM41 family.</text>
</comment>
<dbReference type="Proteomes" id="UP001374579">
    <property type="component" value="Unassembled WGS sequence"/>
</dbReference>
<keyword evidence="4 8" id="KW-1133">Transmembrane helix</keyword>
<keyword evidence="5 8" id="KW-0472">Membrane</keyword>
<dbReference type="EMBL" id="JBAMIC010000002">
    <property type="protein sequence ID" value="KAK7112022.1"/>
    <property type="molecule type" value="Genomic_DNA"/>
</dbReference>
<protein>
    <recommendedName>
        <fullName evidence="9">VTT domain-containing protein</fullName>
    </recommendedName>
</protein>
<evidence type="ECO:0000256" key="4">
    <source>
        <dbReference type="ARBA" id="ARBA00022989"/>
    </source>
</evidence>
<feature type="compositionally biased region" description="Polar residues" evidence="7">
    <location>
        <begin position="1"/>
        <end position="12"/>
    </location>
</feature>
<organism evidence="10 11">
    <name type="scientific">Littorina saxatilis</name>
    <dbReference type="NCBI Taxonomy" id="31220"/>
    <lineage>
        <taxon>Eukaryota</taxon>
        <taxon>Metazoa</taxon>
        <taxon>Spiralia</taxon>
        <taxon>Lophotrochozoa</taxon>
        <taxon>Mollusca</taxon>
        <taxon>Gastropoda</taxon>
        <taxon>Caenogastropoda</taxon>
        <taxon>Littorinimorpha</taxon>
        <taxon>Littorinoidea</taxon>
        <taxon>Littorinidae</taxon>
        <taxon>Littorina</taxon>
    </lineage>
</organism>
<keyword evidence="3" id="KW-0732">Signal</keyword>
<name>A0AAN9GKL7_9CAEN</name>
<proteinExistence type="inferred from homology"/>
<dbReference type="GO" id="GO:0016020">
    <property type="term" value="C:membrane"/>
    <property type="evidence" value="ECO:0007669"/>
    <property type="project" value="UniProtKB-SubCell"/>
</dbReference>
<evidence type="ECO:0000256" key="8">
    <source>
        <dbReference type="SAM" id="Phobius"/>
    </source>
</evidence>
<evidence type="ECO:0000313" key="10">
    <source>
        <dbReference type="EMBL" id="KAK7112022.1"/>
    </source>
</evidence>
<feature type="domain" description="VTT" evidence="9">
    <location>
        <begin position="104"/>
        <end position="223"/>
    </location>
</feature>
<evidence type="ECO:0000256" key="2">
    <source>
        <dbReference type="ARBA" id="ARBA00022692"/>
    </source>
</evidence>
<dbReference type="Pfam" id="PF09335">
    <property type="entry name" value="VTT_dom"/>
    <property type="match status" value="1"/>
</dbReference>
<evidence type="ECO:0000259" key="9">
    <source>
        <dbReference type="Pfam" id="PF09335"/>
    </source>
</evidence>
<feature type="transmembrane region" description="Helical" evidence="8">
    <location>
        <begin position="235"/>
        <end position="258"/>
    </location>
</feature>
<evidence type="ECO:0000256" key="3">
    <source>
        <dbReference type="ARBA" id="ARBA00022729"/>
    </source>
</evidence>
<reference evidence="10 11" key="1">
    <citation type="submission" date="2024-02" db="EMBL/GenBank/DDBJ databases">
        <title>Chromosome-scale genome assembly of the rough periwinkle Littorina saxatilis.</title>
        <authorList>
            <person name="De Jode A."/>
            <person name="Faria R."/>
            <person name="Formenti G."/>
            <person name="Sims Y."/>
            <person name="Smith T.P."/>
            <person name="Tracey A."/>
            <person name="Wood J.M.D."/>
            <person name="Zagrodzka Z.B."/>
            <person name="Johannesson K."/>
            <person name="Butlin R.K."/>
            <person name="Leder E.H."/>
        </authorList>
    </citation>
    <scope>NUCLEOTIDE SEQUENCE [LARGE SCALE GENOMIC DNA]</scope>
    <source>
        <strain evidence="10">Snail1</strain>
        <tissue evidence="10">Muscle</tissue>
    </source>
</reference>
<evidence type="ECO:0000256" key="1">
    <source>
        <dbReference type="ARBA" id="ARBA00004141"/>
    </source>
</evidence>
<comment type="subcellular location">
    <subcellularLocation>
        <location evidence="1">Membrane</location>
        <topology evidence="1">Multi-pass membrane protein</topology>
    </subcellularLocation>
</comment>
<comment type="caution">
    <text evidence="10">The sequence shown here is derived from an EMBL/GenBank/DDBJ whole genome shotgun (WGS) entry which is preliminary data.</text>
</comment>
<sequence>MPGFKSTISGAQTDGKKGHTDVQNGSRSILWIPVICAAATYALYSLSVNFPNHPSATNGTLTFPSSIEDLRALSSHLKLYKSEHFEYVFMLFCCAYTFKQTFAVPGSVFLNLLAGALFGTLYGFPLVSLLSAAGATFCFLLSHHFGKGLLVHYFPEKVQFFQDKVAENSDGLFFYLLFLRLFPMSPNWFMNMVAPIIGIPIHLFFLSVFIGLMPYNFICVRTGVMLSEITSLDDVFTVYTMLQLLILACVALLPGLIIKRLTQKQQHVRGKTD</sequence>